<dbReference type="Gene3D" id="3.10.580.10">
    <property type="entry name" value="CBS-domain"/>
    <property type="match status" value="1"/>
</dbReference>
<dbReference type="InterPro" id="IPR004800">
    <property type="entry name" value="KdsD/KpsF-type"/>
</dbReference>
<evidence type="ECO:0000259" key="8">
    <source>
        <dbReference type="PROSITE" id="PS51371"/>
    </source>
</evidence>
<feature type="domain" description="CBS" evidence="8">
    <location>
        <begin position="233"/>
        <end position="293"/>
    </location>
</feature>
<dbReference type="InterPro" id="IPR001347">
    <property type="entry name" value="SIS_dom"/>
</dbReference>
<dbReference type="InterPro" id="IPR000644">
    <property type="entry name" value="CBS_dom"/>
</dbReference>
<evidence type="ECO:0000256" key="5">
    <source>
        <dbReference type="PIRSR" id="PIRSR004692-2"/>
    </source>
</evidence>
<keyword evidence="11" id="KW-1185">Reference proteome</keyword>
<reference evidence="10 11" key="1">
    <citation type="submission" date="2012-10" db="EMBL/GenBank/DDBJ databases">
        <title>Genome sequencing of Tanticharoenia sakaeratensis NBRC 103193.</title>
        <authorList>
            <person name="Azuma Y."/>
            <person name="Hadano H."/>
            <person name="Hirakawa H."/>
            <person name="Matsushita K."/>
        </authorList>
    </citation>
    <scope>NUCLEOTIDE SEQUENCE [LARGE SCALE GENOMIC DNA]</scope>
    <source>
        <strain evidence="10 11">NBRC 103193</strain>
    </source>
</reference>
<dbReference type="CDD" id="cd04604">
    <property type="entry name" value="CBS_pair_SIS_assoc"/>
    <property type="match status" value="1"/>
</dbReference>
<dbReference type="Proteomes" id="UP000032679">
    <property type="component" value="Unassembled WGS sequence"/>
</dbReference>
<dbReference type="FunFam" id="3.40.50.10490:FF:000011">
    <property type="entry name" value="Arabinose 5-phosphate isomerase"/>
    <property type="match status" value="1"/>
</dbReference>
<dbReference type="PANTHER" id="PTHR42745">
    <property type="match status" value="1"/>
</dbReference>
<gene>
    <name evidence="10" type="ORF">Tasa_017_187</name>
</gene>
<dbReference type="SUPFAM" id="SSF53697">
    <property type="entry name" value="SIS domain"/>
    <property type="match status" value="1"/>
</dbReference>
<dbReference type="AlphaFoldDB" id="A0A0D6MKX2"/>
<dbReference type="GO" id="GO:1901135">
    <property type="term" value="P:carbohydrate derivative metabolic process"/>
    <property type="evidence" value="ECO:0007669"/>
    <property type="project" value="InterPro"/>
</dbReference>
<feature type="site" description="Catalytically relevant" evidence="6">
    <location>
        <position position="135"/>
    </location>
</feature>
<dbReference type="CDD" id="cd05014">
    <property type="entry name" value="SIS_Kpsf"/>
    <property type="match status" value="1"/>
</dbReference>
<dbReference type="NCBIfam" id="TIGR00393">
    <property type="entry name" value="kpsF"/>
    <property type="match status" value="1"/>
</dbReference>
<evidence type="ECO:0000256" key="1">
    <source>
        <dbReference type="ARBA" id="ARBA00008165"/>
    </source>
</evidence>
<sequence>MTGTALPRDIGRALEAMPMADAQPLADGRLAAARATIAAESEGLRVLAAALGDSGSALGRAFDRACATIMAAGGRVVVSGIGKSGHIGRKIQATLASTGTPSLFVHPAEASHGDLGMIATGDVLLMLSQSGETAELADVLAHAHHHGIPVLSITGTADSTLARASTAALVMPAAAEACPMGLAPTTSTLMQLAIGDALAIALLHERGFTVDAFGAFHPGGRLGARLRSVASLMHTGAALPLGTPDDLLPDVILEMTRKAFGCIGIVDETGRLVGLITDADLRRALDRDLRHTRARDVMNHSPVTTTPDALAREALLTMNVRSKPITSLFALAPSGRPVGILHLHDLLRAGVAA</sequence>
<keyword evidence="2" id="KW-0677">Repeat</keyword>
<organism evidence="10 11">
    <name type="scientific">Tanticharoenia sakaeratensis NBRC 103193</name>
    <dbReference type="NCBI Taxonomy" id="1231623"/>
    <lineage>
        <taxon>Bacteria</taxon>
        <taxon>Pseudomonadati</taxon>
        <taxon>Pseudomonadota</taxon>
        <taxon>Alphaproteobacteria</taxon>
        <taxon>Acetobacterales</taxon>
        <taxon>Acetobacteraceae</taxon>
        <taxon>Tanticharoenia</taxon>
    </lineage>
</organism>
<proteinExistence type="inferred from homology"/>
<dbReference type="InterPro" id="IPR035474">
    <property type="entry name" value="SIS_Kpsf"/>
</dbReference>
<dbReference type="InterPro" id="IPR046348">
    <property type="entry name" value="SIS_dom_sf"/>
</dbReference>
<dbReference type="EMBL" id="BALE01000017">
    <property type="protein sequence ID" value="GAN54304.1"/>
    <property type="molecule type" value="Genomic_DNA"/>
</dbReference>
<feature type="site" description="Catalytically relevant" evidence="6">
    <location>
        <position position="217"/>
    </location>
</feature>
<keyword evidence="10" id="KW-0413">Isomerase</keyword>
<dbReference type="PROSITE" id="PS51464">
    <property type="entry name" value="SIS"/>
    <property type="match status" value="1"/>
</dbReference>
<dbReference type="SMART" id="SM00116">
    <property type="entry name" value="CBS"/>
    <property type="match status" value="2"/>
</dbReference>
<comment type="caution">
    <text evidence="10">The sequence shown here is derived from an EMBL/GenBank/DDBJ whole genome shotgun (WGS) entry which is preliminary data.</text>
</comment>
<feature type="site" description="Catalytically relevant" evidence="6">
    <location>
        <position position="83"/>
    </location>
</feature>
<dbReference type="Pfam" id="PF01380">
    <property type="entry name" value="SIS"/>
    <property type="match status" value="1"/>
</dbReference>
<dbReference type="STRING" id="1231623.Tasa_017_187"/>
<keyword evidence="5" id="KW-0862">Zinc</keyword>
<dbReference type="PROSITE" id="PS51371">
    <property type="entry name" value="CBS"/>
    <property type="match status" value="2"/>
</dbReference>
<dbReference type="GO" id="GO:0005975">
    <property type="term" value="P:carbohydrate metabolic process"/>
    <property type="evidence" value="ECO:0007669"/>
    <property type="project" value="InterPro"/>
</dbReference>
<feature type="site" description="Catalytically relevant" evidence="6">
    <location>
        <position position="176"/>
    </location>
</feature>
<evidence type="ECO:0000313" key="10">
    <source>
        <dbReference type="EMBL" id="GAN54304.1"/>
    </source>
</evidence>
<dbReference type="Pfam" id="PF00571">
    <property type="entry name" value="CBS"/>
    <property type="match status" value="2"/>
</dbReference>
<keyword evidence="3 7" id="KW-0129">CBS domain</keyword>
<keyword evidence="5" id="KW-0479">Metal-binding</keyword>
<evidence type="ECO:0000256" key="7">
    <source>
        <dbReference type="PROSITE-ProRule" id="PRU00703"/>
    </source>
</evidence>
<comment type="similarity">
    <text evidence="1 4">Belongs to the SIS family. GutQ/KpsF subfamily.</text>
</comment>
<evidence type="ECO:0000313" key="11">
    <source>
        <dbReference type="Proteomes" id="UP000032679"/>
    </source>
</evidence>
<feature type="binding site" evidence="5">
    <location>
        <position position="106"/>
    </location>
    <ligand>
        <name>Zn(2+)</name>
        <dbReference type="ChEBI" id="CHEBI:29105"/>
    </ligand>
</feature>
<feature type="domain" description="SIS" evidence="9">
    <location>
        <begin position="66"/>
        <end position="208"/>
    </location>
</feature>
<protein>
    <submittedName>
        <fullName evidence="10">Arabinose 5-phosphate isomerase</fullName>
    </submittedName>
</protein>
<accession>A0A0D6MKX2</accession>
<dbReference type="GO" id="GO:0019146">
    <property type="term" value="F:arabinose-5-phosphate isomerase activity"/>
    <property type="evidence" value="ECO:0007669"/>
    <property type="project" value="UniProtKB-ARBA"/>
</dbReference>
<feature type="domain" description="CBS" evidence="8">
    <location>
        <begin position="298"/>
        <end position="353"/>
    </location>
</feature>
<evidence type="ECO:0000256" key="2">
    <source>
        <dbReference type="ARBA" id="ARBA00022737"/>
    </source>
</evidence>
<dbReference type="GO" id="GO:0046872">
    <property type="term" value="F:metal ion binding"/>
    <property type="evidence" value="ECO:0007669"/>
    <property type="project" value="UniProtKB-KW"/>
</dbReference>
<dbReference type="PIRSF" id="PIRSF004692">
    <property type="entry name" value="KdsD_KpsF"/>
    <property type="match status" value="1"/>
</dbReference>
<dbReference type="GO" id="GO:0097367">
    <property type="term" value="F:carbohydrate derivative binding"/>
    <property type="evidence" value="ECO:0007669"/>
    <property type="project" value="InterPro"/>
</dbReference>
<dbReference type="Gene3D" id="3.40.50.10490">
    <property type="entry name" value="Glucose-6-phosphate isomerase like protein, domain 1"/>
    <property type="match status" value="1"/>
</dbReference>
<dbReference type="InterPro" id="IPR046342">
    <property type="entry name" value="CBS_dom_sf"/>
</dbReference>
<evidence type="ECO:0000256" key="3">
    <source>
        <dbReference type="ARBA" id="ARBA00023122"/>
    </source>
</evidence>
<name>A0A0D6MKX2_9PROT</name>
<evidence type="ECO:0000256" key="6">
    <source>
        <dbReference type="PIRSR" id="PIRSR004692-3"/>
    </source>
</evidence>
<evidence type="ECO:0000259" key="9">
    <source>
        <dbReference type="PROSITE" id="PS51464"/>
    </source>
</evidence>
<evidence type="ECO:0000256" key="4">
    <source>
        <dbReference type="PIRNR" id="PIRNR004692"/>
    </source>
</evidence>
<dbReference type="InterPro" id="IPR050986">
    <property type="entry name" value="GutQ/KpsF_isomerases"/>
</dbReference>
<dbReference type="PANTHER" id="PTHR42745:SF1">
    <property type="entry name" value="ARABINOSE 5-PHOSPHATE ISOMERASE KDSD"/>
    <property type="match status" value="1"/>
</dbReference>